<accession>A0A8B9XLY3</accession>
<reference evidence="4" key="1">
    <citation type="submission" date="2019-05" db="EMBL/GenBank/DDBJ databases">
        <authorList>
            <person name="Zhang S."/>
            <person name="Liu J."/>
        </authorList>
    </citation>
    <scope>NUCLEOTIDE SEQUENCE [LARGE SCALE GENOMIC DNA]</scope>
</reference>
<protein>
    <submittedName>
        <fullName evidence="4">Chromosome 16 open reading frame 96</fullName>
    </submittedName>
</protein>
<feature type="region of interest" description="Disordered" evidence="2">
    <location>
        <begin position="913"/>
        <end position="933"/>
    </location>
</feature>
<gene>
    <name evidence="4" type="primary">C16orf96</name>
</gene>
<feature type="compositionally biased region" description="Basic and acidic residues" evidence="2">
    <location>
        <begin position="472"/>
        <end position="484"/>
    </location>
</feature>
<evidence type="ECO:0000259" key="3">
    <source>
        <dbReference type="Pfam" id="PF16043"/>
    </source>
</evidence>
<dbReference type="Ensembl" id="ENSBGRT00000027016.1">
    <property type="protein sequence ID" value="ENSBGRP00000023427.1"/>
    <property type="gene ID" value="ENSBGRG00000014559.1"/>
</dbReference>
<organism evidence="4 5">
    <name type="scientific">Bos mutus grunniens</name>
    <name type="common">Wild yak</name>
    <name type="synonym">Bos grunniens</name>
    <dbReference type="NCBI Taxonomy" id="30521"/>
    <lineage>
        <taxon>Eukaryota</taxon>
        <taxon>Metazoa</taxon>
        <taxon>Chordata</taxon>
        <taxon>Craniata</taxon>
        <taxon>Vertebrata</taxon>
        <taxon>Euteleostomi</taxon>
        <taxon>Mammalia</taxon>
        <taxon>Eutheria</taxon>
        <taxon>Laurasiatheria</taxon>
        <taxon>Artiodactyla</taxon>
        <taxon>Ruminantia</taxon>
        <taxon>Pecora</taxon>
        <taxon>Bovidae</taxon>
        <taxon>Bovinae</taxon>
        <taxon>Bos</taxon>
    </lineage>
</organism>
<feature type="region of interest" description="Disordered" evidence="2">
    <location>
        <begin position="321"/>
        <end position="432"/>
    </location>
</feature>
<dbReference type="AlphaFoldDB" id="A0A8B9XLY3"/>
<reference evidence="4" key="3">
    <citation type="submission" date="2025-09" db="UniProtKB">
        <authorList>
            <consortium name="Ensembl"/>
        </authorList>
    </citation>
    <scope>IDENTIFICATION</scope>
</reference>
<dbReference type="Proteomes" id="UP000694520">
    <property type="component" value="Chromosome 26"/>
</dbReference>
<sequence>MSFSLKFSELVNIAIPQCGVVNFKALHFLLHGILEHIHMAELEKDLSGDEDFLQASVSVTFPSREGDAQPTLSPLKRLGNIFDHLVSRVDMLESQLAALRDMPSTAQLVESSQGTRQPAQELWNLIRLRKKVEGNEEAVAKSIRTLQDLLTDIYALKVSVETLGKEVAMLKDVFEKVDPPQIDAFSEDLRGQNRKMSALQREVTSLQSKVTAIPKPEDLVLWSSLHEAMFIPVSEGCGGGGPGSGRDDCSTTAGRLELWQIAELASETAVAQTAEDRGGGRPSHFSEAIQHPRFLGTVWQYQAPGQLLEEEPAQTALLLGAEGPDQPQVPEPAPGPGPVLGPRPAPGPGPSPGPGPAPGPGPLSGPGPVFGPRPAPGPGPAFGPGPAPEMEPALGLQPTPSGSWTVPPQGWPPPRGFPGTSPGPFWGFQPGLRPMGFPPLGSAWPRSQQSMYYPGDMSKLSALSEKEEEYSSVEREGPRDRAPRAEVPPGGLPKGFRSAVQQMKPSAALMAAAAASYTSDVATSAARAAKATAKLIRDAPATKLATVATAAATAGPLGVLAEFLGAGPSRGAFSGAEVEDLLEVEDEDLLSPAYSSVFVSPDTALSQAMLAAKHATTPEDKKKAVRYSMSHIAQMPVRHDTLKEEFAQLSSNLQQRMTYLANMGASSKLGSTLDILQEKIGNLQKSRMKEEELERVWGHQIEMIKDHHIVLDRAVNRLQIRLDELKVVYAQLRNLEMYKADRNEMEQELKEKADKSSLAGKASRADLDTVAMQLNEMIQGMLFRVVANEDDWKKAVEQLDKEVRTKLVPSDLDDLKKDMDEVWKVVRKLLIEGFHFDPDNAAGFRRKLFERVKCISCNRPVEMMTSPQLITIRNTHLLPWLRPASANSYEYLQRQQMREQQQLQKLQNLGVPERSLDSLGPPQDWGDGPRNDTNLEFKPYGLSTVYPYGDPELLDYDSAEVDLLGVDGILYKGRMTSKDKRRPLTSAEKELAAPALGQKHPKGHLLCAFEVPLSGKRGSTHCPSGVRPGATESRLWCPPSPHLPPLT</sequence>
<keyword evidence="1" id="KW-0175">Coiled coil</keyword>
<dbReference type="PANTHER" id="PTHR47080">
    <property type="entry name" value="CHROMOSOME 16 OPEN READING FRAME 96"/>
    <property type="match status" value="1"/>
</dbReference>
<reference evidence="4" key="2">
    <citation type="submission" date="2025-08" db="UniProtKB">
        <authorList>
            <consortium name="Ensembl"/>
        </authorList>
    </citation>
    <scope>IDENTIFICATION</scope>
</reference>
<dbReference type="Pfam" id="PF16043">
    <property type="entry name" value="DUF4795"/>
    <property type="match status" value="1"/>
</dbReference>
<feature type="coiled-coil region" evidence="1">
    <location>
        <begin position="673"/>
        <end position="755"/>
    </location>
</feature>
<keyword evidence="5" id="KW-1185">Reference proteome</keyword>
<dbReference type="PANTHER" id="PTHR47080:SF1">
    <property type="entry name" value="CHROMOSOME 16 OPEN READING FRAME 96"/>
    <property type="match status" value="1"/>
</dbReference>
<evidence type="ECO:0000256" key="2">
    <source>
        <dbReference type="SAM" id="MobiDB-lite"/>
    </source>
</evidence>
<proteinExistence type="predicted"/>
<evidence type="ECO:0000256" key="1">
    <source>
        <dbReference type="SAM" id="Coils"/>
    </source>
</evidence>
<feature type="coiled-coil region" evidence="1">
    <location>
        <begin position="182"/>
        <end position="209"/>
    </location>
</feature>
<dbReference type="GeneTree" id="ENSGT00940000162979"/>
<feature type="compositionally biased region" description="Pro residues" evidence="2">
    <location>
        <begin position="327"/>
        <end position="389"/>
    </location>
</feature>
<feature type="region of interest" description="Disordered" evidence="2">
    <location>
        <begin position="463"/>
        <end position="492"/>
    </location>
</feature>
<evidence type="ECO:0000313" key="4">
    <source>
        <dbReference type="Ensembl" id="ENSBGRP00000023427.1"/>
    </source>
</evidence>
<dbReference type="InterPro" id="IPR032013">
    <property type="entry name" value="DUF4795"/>
</dbReference>
<name>A0A8B9XLY3_BOSMU</name>
<feature type="domain" description="DUF4795" evidence="3">
    <location>
        <begin position="711"/>
        <end position="881"/>
    </location>
</feature>
<evidence type="ECO:0000313" key="5">
    <source>
        <dbReference type="Proteomes" id="UP000694520"/>
    </source>
</evidence>